<accession>A0AAD7IFS8</accession>
<organism evidence="1 2">
    <name type="scientific">Mycena maculata</name>
    <dbReference type="NCBI Taxonomy" id="230809"/>
    <lineage>
        <taxon>Eukaryota</taxon>
        <taxon>Fungi</taxon>
        <taxon>Dikarya</taxon>
        <taxon>Basidiomycota</taxon>
        <taxon>Agaricomycotina</taxon>
        <taxon>Agaricomycetes</taxon>
        <taxon>Agaricomycetidae</taxon>
        <taxon>Agaricales</taxon>
        <taxon>Marasmiineae</taxon>
        <taxon>Mycenaceae</taxon>
        <taxon>Mycena</taxon>
    </lineage>
</organism>
<keyword evidence="2" id="KW-1185">Reference proteome</keyword>
<dbReference type="EMBL" id="JARJLG010000119">
    <property type="protein sequence ID" value="KAJ7742109.1"/>
    <property type="molecule type" value="Genomic_DNA"/>
</dbReference>
<protein>
    <submittedName>
        <fullName evidence="1">Uncharacterized protein</fullName>
    </submittedName>
</protein>
<sequence>MRRWSASPCTAVKSADAAQIRRVDARGRTAEMLALWERNTHDCHSIAVMPSNVVKMQTKARSLKKCEPTIFHPAEKSEELRAILELLSGDPTRKPGSGPAG</sequence>
<proteinExistence type="predicted"/>
<gene>
    <name evidence="1" type="ORF">DFH07DRAFT_777786</name>
</gene>
<comment type="caution">
    <text evidence="1">The sequence shown here is derived from an EMBL/GenBank/DDBJ whole genome shotgun (WGS) entry which is preliminary data.</text>
</comment>
<reference evidence="1" key="1">
    <citation type="submission" date="2023-03" db="EMBL/GenBank/DDBJ databases">
        <title>Massive genome expansion in bonnet fungi (Mycena s.s.) driven by repeated elements and novel gene families across ecological guilds.</title>
        <authorList>
            <consortium name="Lawrence Berkeley National Laboratory"/>
            <person name="Harder C.B."/>
            <person name="Miyauchi S."/>
            <person name="Viragh M."/>
            <person name="Kuo A."/>
            <person name="Thoen E."/>
            <person name="Andreopoulos B."/>
            <person name="Lu D."/>
            <person name="Skrede I."/>
            <person name="Drula E."/>
            <person name="Henrissat B."/>
            <person name="Morin E."/>
            <person name="Kohler A."/>
            <person name="Barry K."/>
            <person name="LaButti K."/>
            <person name="Morin E."/>
            <person name="Salamov A."/>
            <person name="Lipzen A."/>
            <person name="Mereny Z."/>
            <person name="Hegedus B."/>
            <person name="Baldrian P."/>
            <person name="Stursova M."/>
            <person name="Weitz H."/>
            <person name="Taylor A."/>
            <person name="Grigoriev I.V."/>
            <person name="Nagy L.G."/>
            <person name="Martin F."/>
            <person name="Kauserud H."/>
        </authorList>
    </citation>
    <scope>NUCLEOTIDE SEQUENCE</scope>
    <source>
        <strain evidence="1">CBHHK188m</strain>
    </source>
</reference>
<dbReference type="AlphaFoldDB" id="A0AAD7IFS8"/>
<evidence type="ECO:0000313" key="2">
    <source>
        <dbReference type="Proteomes" id="UP001215280"/>
    </source>
</evidence>
<dbReference type="Proteomes" id="UP001215280">
    <property type="component" value="Unassembled WGS sequence"/>
</dbReference>
<evidence type="ECO:0000313" key="1">
    <source>
        <dbReference type="EMBL" id="KAJ7742109.1"/>
    </source>
</evidence>
<name>A0AAD7IFS8_9AGAR</name>